<accession>A0A7W5ZWK6</accession>
<dbReference type="Proteomes" id="UP000562395">
    <property type="component" value="Unassembled WGS sequence"/>
</dbReference>
<evidence type="ECO:0000313" key="2">
    <source>
        <dbReference type="Proteomes" id="UP000562395"/>
    </source>
</evidence>
<keyword evidence="2" id="KW-1185">Reference proteome</keyword>
<comment type="caution">
    <text evidence="1">The sequence shown here is derived from an EMBL/GenBank/DDBJ whole genome shotgun (WGS) entry which is preliminary data.</text>
</comment>
<dbReference type="AlphaFoldDB" id="A0A7W5ZWK6"/>
<proteinExistence type="predicted"/>
<gene>
    <name evidence="1" type="ORF">GGQ88_001966</name>
</gene>
<organism evidence="1 2">
    <name type="scientific">Novosphingobium hassiacum</name>
    <dbReference type="NCBI Taxonomy" id="173676"/>
    <lineage>
        <taxon>Bacteria</taxon>
        <taxon>Pseudomonadati</taxon>
        <taxon>Pseudomonadota</taxon>
        <taxon>Alphaproteobacteria</taxon>
        <taxon>Sphingomonadales</taxon>
        <taxon>Sphingomonadaceae</taxon>
        <taxon>Novosphingobium</taxon>
    </lineage>
</organism>
<dbReference type="EMBL" id="JACICY010000004">
    <property type="protein sequence ID" value="MBB3860697.1"/>
    <property type="molecule type" value="Genomic_DNA"/>
</dbReference>
<name>A0A7W5ZWK6_9SPHN</name>
<protein>
    <submittedName>
        <fullName evidence="1">Uncharacterized protein</fullName>
    </submittedName>
</protein>
<reference evidence="1 2" key="1">
    <citation type="submission" date="2020-08" db="EMBL/GenBank/DDBJ databases">
        <title>Genomic Encyclopedia of Type Strains, Phase IV (KMG-IV): sequencing the most valuable type-strain genomes for metagenomic binning, comparative biology and taxonomic classification.</title>
        <authorList>
            <person name="Goeker M."/>
        </authorList>
    </citation>
    <scope>NUCLEOTIDE SEQUENCE [LARGE SCALE GENOMIC DNA]</scope>
    <source>
        <strain evidence="1 2">DSM 14552</strain>
    </source>
</reference>
<sequence>MSPRAQAHHTGPTGVYAWSKYATGILIRYGSGGLFP</sequence>
<evidence type="ECO:0000313" key="1">
    <source>
        <dbReference type="EMBL" id="MBB3860697.1"/>
    </source>
</evidence>